<dbReference type="InterPro" id="IPR011659">
    <property type="entry name" value="WD40"/>
</dbReference>
<dbReference type="InterPro" id="IPR011042">
    <property type="entry name" value="6-blade_b-propeller_TolB-like"/>
</dbReference>
<dbReference type="RefSeq" id="WP_135647705.1">
    <property type="nucleotide sequence ID" value="NZ_RQGF01000007.1"/>
</dbReference>
<organism evidence="3 4">
    <name type="scientific">Leptospira sarikeiensis</name>
    <dbReference type="NCBI Taxonomy" id="2484943"/>
    <lineage>
        <taxon>Bacteria</taxon>
        <taxon>Pseudomonadati</taxon>
        <taxon>Spirochaetota</taxon>
        <taxon>Spirochaetia</taxon>
        <taxon>Leptospirales</taxon>
        <taxon>Leptospiraceae</taxon>
        <taxon>Leptospira</taxon>
    </lineage>
</organism>
<evidence type="ECO:0000256" key="2">
    <source>
        <dbReference type="PROSITE-ProRule" id="PRU00339"/>
    </source>
</evidence>
<dbReference type="PANTHER" id="PTHR36842">
    <property type="entry name" value="PROTEIN TOLB HOMOLOG"/>
    <property type="match status" value="1"/>
</dbReference>
<dbReference type="SUPFAM" id="SSF82171">
    <property type="entry name" value="DPP6 N-terminal domain-like"/>
    <property type="match status" value="1"/>
</dbReference>
<evidence type="ECO:0000313" key="4">
    <source>
        <dbReference type="Proteomes" id="UP000297762"/>
    </source>
</evidence>
<sequence>MKRIFLIFLLPFLFLYCSVFRSSERVRPIEFDYGPISKNYFGPENDKPFPLTVQRGNNLYNSTTKDGRYLFYTTGQKGNYDIWFRDLKSSIVVPVTEHPSSEYKPAISPDGKKLAFVSEQYDTAGDIVLLEIEPEVWAKKILEGKRFLNDEFEFITNREYSDLKKADKFSDSDPVWGSDNRVLLFSSDRMTPGTPNLILWDTEGKEQPVLLTRSGATNPYWSQDGKTIVFLSYMDSKEGEIYSLDLASRKIKRLTNDLYLDFSPSLSPDGRYLYYTSIRSDSDGNRKLDERDNSLIVRLDLSDMKERRLSSGNFSLFDTKYSSFNGGSILFTAAYYGTLNIYFLPLSGSIPKASNISAQFELAKEYGKKQSSDDYQLALDSLELYFKEDPLYPVFRAKVLNEKYSVFRKSGNVSEIRKEMGSSRMDPKWGFAYVFFLESENKGIAAIRDYYSGMAQSADAQVAGAILEEIGDLEEKTGKIEAALLSRQELVRKFPGYYNIHEILRSIGSLQLKEAKKKDWIIPETLLQVANGSDSKTIELRNLYDLFESQIFAGKSDSEKISLAEKIESANSIKERSPVIYKFIIYSKAAALSGQGAFAQSNSLLEPLLADLVPKDPLFLKTHLLRSSNFRGLGNVGFSLESLRTFLANYDHDSGVKIDDKEMERFFIYFENLARNYENRSDFLQASLHYFYNTENMFLAKSKSLFQDTVYKDYAIYYQKLMVDTSFKLARAVSEKNSAGILGNLNPLEFDPLDKKDGLFIIDQYFEKEKILPRARTFLDLATLYGYAYYLINRSVIRETYYYNSGTMDRIKKEAALRDYKQAEYELRWIIFAEPTYHDAYQLLGWLYQYVDIMKSRRPSDKEPNDEEKYKEEYSKYFPEKNFEENIELYSQILELLGENFPNKKALSDLRLNLGNNYFLLKNYPKADEQYSLVESYSNYIISKAQFEDYRQKAVFLFNSARASMYMSRYSDAVRKLKNASDLYSKSEFLQLHSGGDYAKNLQSYREKLTLLRTLSGLSHMELGEYSQAVTYLTEALDLNEPSRLVDPVNIRNALAISYQKLGYISKSEENLREAEQEALSRKTIWLPKKVSPKFWESVWDSIWDFVFETVLPDSVRISGSGRFPEAIPPVFQPLLSSGIRVNNLVLEQNYRLAAEETNKRLDYVGRKGLGKTLAGQLVQSQSYSDLGFFTYKRNEFETAKSAYINENEFEKDSSNLSGKSPASYKKYLYSLFASIETGDPNSKGKYADELSNSLIELENFKRNSMGSCMSSWSEDVLEGNRLCSEDFYKQYYDFDILKATVLYYSGEEELKKGNWTEGFEKLGLSASLLETPSGLPKEIVGLSKDPFPRRERVFHFLSRASVFFRLGDTERAAESLKSAEEMANEFYFGAELLQAWVLQARLDLISKKTDQAKAKLTKAEELLKKQFHLVSDNKSFLLRDLYETKIRAELDSGNTNQAFSDWARLQRLLYFRNFQRGDWEFRSARSEYVKFESDWKSFKNSYYKYQIALETRGEIKKEELALVKSGADVSRSLDNLRSKLPDKNAFLDPFGQISEESLRQNETEIRLIESKGGVYSKIRNSSSVKFLNFENGSKALEWISNNYKDSGSNLIIDPGNTSLGESLYTKISGLRFRSYSIPSSSRNLLPKTIASFLKLNSTGYRKVDSNDWTSILEDTDVLVSPFPEIKGDSYFGERFKDTLEVRQIFSRNHRLSAAILTYSEKPTWNQMLRLYTGLAGSGVQAVYFCKDGTCVSETLEEIKTGKQSASAIRFGKLPEKPRTKNSEAEKLFAKARKDERASEFSNVFSDLHMARSYAEENSNLALKIESDLLRAYQRSNPDLSLNKIFTLRYEDRDQRSQRDLGLNLCISRLLETEYKDCEGIPLPEPKSEILNTILSLKEGKNPGAGLNQILSSDIYDPFLYRLRLSNLAMEIYEPDLALSQLNLAKQTISSDPDPENWKKMNTRIRKERALLEEEEDWIESENLVELDPQERNYPRHLAFLGNRKRLGSRISPLSLYSEIHNSSSDLFKSLDAESRSSVLDILRYSLPEEITNEMEEFLSSFAESEKNRKNVPRQIRVILEFARAYLSRGEYEKAKSWISKAESLSKDSQEIRFLNSKISYLEGKKPEKNNDQDFSEYLKEYENASGKKSSEFVEITNRFVSHRKKRKFSPRERREFNDFITYLQTLSFQQNDSETFFDLSLIKDKISAVRFPLLGRIPYYSDLPTFNQVSFSLEEKIPENQEFVALADLGLKTFYIKFTKGKSKGDLAFKDNRRVRASIYKYNEEAEKGGAEVLLREGLETEIRQNIRLTKNKTTYLYLSSYYFLAPILPKSEEEIYYVSDPETLLKNPIHKERNEFWDGFGIITKDDSSSPDWYSQLLKLENLELSPKGNPFVTPFHIIRVPLITDSENGVLYGNRSVSEVEPPSLQGVWMLSSSFLEGFGNSSLNLKDSLYYLGKSWKGPGIVNLGFQADTHNSRFLREISSRKEDSKTSLRNRFLKTMEIMKELYPVDKYWNGYRLFTTSFVLKE</sequence>
<name>A0A4V3JSF3_9LEPT</name>
<keyword evidence="4" id="KW-1185">Reference proteome</keyword>
<dbReference type="InterPro" id="IPR019734">
    <property type="entry name" value="TPR_rpt"/>
</dbReference>
<dbReference type="Proteomes" id="UP000297762">
    <property type="component" value="Unassembled WGS sequence"/>
</dbReference>
<comment type="similarity">
    <text evidence="1">Belongs to the TolB family.</text>
</comment>
<dbReference type="Pfam" id="PF07676">
    <property type="entry name" value="PD40"/>
    <property type="match status" value="3"/>
</dbReference>
<dbReference type="SMART" id="SM00028">
    <property type="entry name" value="TPR"/>
    <property type="match status" value="6"/>
</dbReference>
<gene>
    <name evidence="3" type="ORF">EHQ64_01275</name>
</gene>
<dbReference type="PROSITE" id="PS50005">
    <property type="entry name" value="TPR"/>
    <property type="match status" value="1"/>
</dbReference>
<evidence type="ECO:0000313" key="3">
    <source>
        <dbReference type="EMBL" id="TGL64505.1"/>
    </source>
</evidence>
<keyword evidence="2" id="KW-0802">TPR repeat</keyword>
<feature type="repeat" description="TPR" evidence="2">
    <location>
        <begin position="1010"/>
        <end position="1043"/>
    </location>
</feature>
<dbReference type="OrthoDB" id="262125at2"/>
<protein>
    <submittedName>
        <fullName evidence="3">Translocation protein TolB</fullName>
    </submittedName>
</protein>
<comment type="caution">
    <text evidence="3">The sequence shown here is derived from an EMBL/GenBank/DDBJ whole genome shotgun (WGS) entry which is preliminary data.</text>
</comment>
<reference evidence="3" key="1">
    <citation type="journal article" date="2019" name="PLoS Negl. Trop. Dis.">
        <title>Revisiting the worldwide diversity of Leptospira species in the environment.</title>
        <authorList>
            <person name="Vincent A.T."/>
            <person name="Schiettekatte O."/>
            <person name="Bourhy P."/>
            <person name="Veyrier F.J."/>
            <person name="Picardeau M."/>
        </authorList>
    </citation>
    <scope>NUCLEOTIDE SEQUENCE [LARGE SCALE GENOMIC DNA]</scope>
    <source>
        <strain evidence="3">201702455</strain>
    </source>
</reference>
<accession>A0A4V3JSF3</accession>
<dbReference type="Gene3D" id="1.25.40.10">
    <property type="entry name" value="Tetratricopeptide repeat domain"/>
    <property type="match status" value="2"/>
</dbReference>
<dbReference type="PANTHER" id="PTHR36842:SF1">
    <property type="entry name" value="PROTEIN TOLB"/>
    <property type="match status" value="1"/>
</dbReference>
<dbReference type="SUPFAM" id="SSF48452">
    <property type="entry name" value="TPR-like"/>
    <property type="match status" value="2"/>
</dbReference>
<dbReference type="InterPro" id="IPR011990">
    <property type="entry name" value="TPR-like_helical_dom_sf"/>
</dbReference>
<dbReference type="EMBL" id="RQGF01000007">
    <property type="protein sequence ID" value="TGL64505.1"/>
    <property type="molecule type" value="Genomic_DNA"/>
</dbReference>
<dbReference type="Gene3D" id="2.120.10.30">
    <property type="entry name" value="TolB, C-terminal domain"/>
    <property type="match status" value="2"/>
</dbReference>
<evidence type="ECO:0000256" key="1">
    <source>
        <dbReference type="ARBA" id="ARBA00009820"/>
    </source>
</evidence>
<proteinExistence type="inferred from homology"/>